<dbReference type="EMBL" id="BAABBR010000001">
    <property type="protein sequence ID" value="GAA4034700.1"/>
    <property type="molecule type" value="Genomic_DNA"/>
</dbReference>
<reference evidence="4" key="1">
    <citation type="journal article" date="2019" name="Int. J. Syst. Evol. Microbiol.">
        <title>The Global Catalogue of Microorganisms (GCM) 10K type strain sequencing project: providing services to taxonomists for standard genome sequencing and annotation.</title>
        <authorList>
            <consortium name="The Broad Institute Genomics Platform"/>
            <consortium name="The Broad Institute Genome Sequencing Center for Infectious Disease"/>
            <person name="Wu L."/>
            <person name="Ma J."/>
        </authorList>
    </citation>
    <scope>NUCLEOTIDE SEQUENCE [LARGE SCALE GENOMIC DNA]</scope>
    <source>
        <strain evidence="4">JCM 17564</strain>
    </source>
</reference>
<keyword evidence="1" id="KW-1133">Transmembrane helix</keyword>
<sequence>MSVISAGRQGAAQPFDKAWEALKADRSVQFDLTPAPPEPKPPEWIEAFGRFVQAVMRPVGRFLRWLFDFLPDAPYARILLGALLVAGLLIIIWLIVERVRAGHWHLPWRHEAEDAPDMANAELAWLPDEQPVRSWLEEADVLARQGRFAEAVHCLLLRSVEDMARRRPDTVRPGLTSRELAGSALLPERARGLFARLARTVEASLFGGRPVAENGWIEARDAYASFALPETWRR</sequence>
<accession>A0ABP7U2P4</accession>
<evidence type="ECO:0000259" key="2">
    <source>
        <dbReference type="Pfam" id="PF13559"/>
    </source>
</evidence>
<dbReference type="InterPro" id="IPR025403">
    <property type="entry name" value="TgpA-like_C"/>
</dbReference>
<dbReference type="Pfam" id="PF13559">
    <property type="entry name" value="DUF4129"/>
    <property type="match status" value="1"/>
</dbReference>
<dbReference type="Proteomes" id="UP001424459">
    <property type="component" value="Unassembled WGS sequence"/>
</dbReference>
<gene>
    <name evidence="3" type="ORF">GCM10022281_13580</name>
</gene>
<comment type="caution">
    <text evidence="3">The sequence shown here is derived from an EMBL/GenBank/DDBJ whole genome shotgun (WGS) entry which is preliminary data.</text>
</comment>
<dbReference type="RefSeq" id="WP_344696275.1">
    <property type="nucleotide sequence ID" value="NZ_BAABBR010000001.1"/>
</dbReference>
<proteinExistence type="predicted"/>
<evidence type="ECO:0000256" key="1">
    <source>
        <dbReference type="SAM" id="Phobius"/>
    </source>
</evidence>
<keyword evidence="1" id="KW-0472">Membrane</keyword>
<evidence type="ECO:0000313" key="4">
    <source>
        <dbReference type="Proteomes" id="UP001424459"/>
    </source>
</evidence>
<protein>
    <recommendedName>
        <fullName evidence="2">Protein-glutamine gamma-glutamyltransferase-like C-terminal domain-containing protein</fullName>
    </recommendedName>
</protein>
<feature type="domain" description="Protein-glutamine gamma-glutamyltransferase-like C-terminal" evidence="2">
    <location>
        <begin position="157"/>
        <end position="223"/>
    </location>
</feature>
<name>A0ABP7U2P4_9SPHN</name>
<evidence type="ECO:0000313" key="3">
    <source>
        <dbReference type="EMBL" id="GAA4034700.1"/>
    </source>
</evidence>
<feature type="transmembrane region" description="Helical" evidence="1">
    <location>
        <begin position="75"/>
        <end position="96"/>
    </location>
</feature>
<organism evidence="3 4">
    <name type="scientific">Sphingomonas rosea</name>
    <dbReference type="NCBI Taxonomy" id="335605"/>
    <lineage>
        <taxon>Bacteria</taxon>
        <taxon>Pseudomonadati</taxon>
        <taxon>Pseudomonadota</taxon>
        <taxon>Alphaproteobacteria</taxon>
        <taxon>Sphingomonadales</taxon>
        <taxon>Sphingomonadaceae</taxon>
        <taxon>Sphingomonas</taxon>
    </lineage>
</organism>
<keyword evidence="1" id="KW-0812">Transmembrane</keyword>
<keyword evidence="4" id="KW-1185">Reference proteome</keyword>